<sequence>MAPWLYEMSVVIFIRKLKTLRQVLEKGEKWLKDNDLPESILIESRLTPDMHPLRFQVQTCCDDSEKLLRRMIDAKIEVPPREEKTFAELYARIEKALSWLESAKAEDFEGIEEKDIVFSAGPYQVKYDGKTYVQEVALPNFLFHDTIAYALLRKEGVPLGKFDFVGLPSKGMEKKE</sequence>
<gene>
    <name evidence="1" type="ORF">Slin15195_G067610</name>
</gene>
<reference evidence="1" key="1">
    <citation type="submission" date="2022-06" db="EMBL/GenBank/DDBJ databases">
        <title>Complete genome sequences of two strains of the flax pathogen Septoria linicola.</title>
        <authorList>
            <person name="Lapalu N."/>
            <person name="Simon A."/>
            <person name="Demenou B."/>
            <person name="Paumier D."/>
            <person name="Guillot M.-P."/>
            <person name="Gout L."/>
            <person name="Valade R."/>
        </authorList>
    </citation>
    <scope>NUCLEOTIDE SEQUENCE</scope>
    <source>
        <strain evidence="1">SE15195</strain>
    </source>
</reference>
<dbReference type="Pfam" id="PF09351">
    <property type="entry name" value="DUF1993"/>
    <property type="match status" value="1"/>
</dbReference>
<name>A0A9Q9AWX2_9PEZI</name>
<dbReference type="SUPFAM" id="SSF109854">
    <property type="entry name" value="DinB/YfiT-like putative metalloenzymes"/>
    <property type="match status" value="1"/>
</dbReference>
<dbReference type="Gene3D" id="1.20.120.450">
    <property type="entry name" value="dinb family like domain"/>
    <property type="match status" value="1"/>
</dbReference>
<dbReference type="InterPro" id="IPR018531">
    <property type="entry name" value="DUF1993"/>
</dbReference>
<dbReference type="PANTHER" id="PTHR36922:SF1">
    <property type="entry name" value="DUF1993 DOMAIN-CONTAINING PROTEIN"/>
    <property type="match status" value="1"/>
</dbReference>
<evidence type="ECO:0000313" key="1">
    <source>
        <dbReference type="EMBL" id="USW53442.1"/>
    </source>
</evidence>
<evidence type="ECO:0008006" key="3">
    <source>
        <dbReference type="Google" id="ProtNLM"/>
    </source>
</evidence>
<dbReference type="InterPro" id="IPR034660">
    <property type="entry name" value="DinB/YfiT-like"/>
</dbReference>
<evidence type="ECO:0000313" key="2">
    <source>
        <dbReference type="Proteomes" id="UP001056384"/>
    </source>
</evidence>
<protein>
    <recommendedName>
        <fullName evidence="3">DUF1993 domain-containing protein</fullName>
    </recommendedName>
</protein>
<proteinExistence type="predicted"/>
<dbReference type="EMBL" id="CP099422">
    <property type="protein sequence ID" value="USW53442.1"/>
    <property type="molecule type" value="Genomic_DNA"/>
</dbReference>
<accession>A0A9Q9AWX2</accession>
<organism evidence="1 2">
    <name type="scientific">Septoria linicola</name>
    <dbReference type="NCBI Taxonomy" id="215465"/>
    <lineage>
        <taxon>Eukaryota</taxon>
        <taxon>Fungi</taxon>
        <taxon>Dikarya</taxon>
        <taxon>Ascomycota</taxon>
        <taxon>Pezizomycotina</taxon>
        <taxon>Dothideomycetes</taxon>
        <taxon>Dothideomycetidae</taxon>
        <taxon>Mycosphaerellales</taxon>
        <taxon>Mycosphaerellaceae</taxon>
        <taxon>Septoria</taxon>
    </lineage>
</organism>
<dbReference type="Proteomes" id="UP001056384">
    <property type="component" value="Chromosome 5"/>
</dbReference>
<dbReference type="AlphaFoldDB" id="A0A9Q9AWX2"/>
<dbReference type="PANTHER" id="PTHR36922">
    <property type="entry name" value="BLL2446 PROTEIN"/>
    <property type="match status" value="1"/>
</dbReference>
<keyword evidence="2" id="KW-1185">Reference proteome</keyword>